<dbReference type="Proteomes" id="UP001152622">
    <property type="component" value="Chromosome 6"/>
</dbReference>
<keyword evidence="3" id="KW-1185">Reference proteome</keyword>
<feature type="region of interest" description="Disordered" evidence="1">
    <location>
        <begin position="92"/>
        <end position="124"/>
    </location>
</feature>
<evidence type="ECO:0000313" key="2">
    <source>
        <dbReference type="EMBL" id="KAJ8357421.1"/>
    </source>
</evidence>
<evidence type="ECO:0000313" key="3">
    <source>
        <dbReference type="Proteomes" id="UP001152622"/>
    </source>
</evidence>
<name>A0A9Q1FFM5_SYNKA</name>
<gene>
    <name evidence="2" type="ORF">SKAU_G00202150</name>
</gene>
<organism evidence="2 3">
    <name type="scientific">Synaphobranchus kaupii</name>
    <name type="common">Kaup's arrowtooth eel</name>
    <dbReference type="NCBI Taxonomy" id="118154"/>
    <lineage>
        <taxon>Eukaryota</taxon>
        <taxon>Metazoa</taxon>
        <taxon>Chordata</taxon>
        <taxon>Craniata</taxon>
        <taxon>Vertebrata</taxon>
        <taxon>Euteleostomi</taxon>
        <taxon>Actinopterygii</taxon>
        <taxon>Neopterygii</taxon>
        <taxon>Teleostei</taxon>
        <taxon>Anguilliformes</taxon>
        <taxon>Synaphobranchidae</taxon>
        <taxon>Synaphobranchus</taxon>
    </lineage>
</organism>
<dbReference type="EMBL" id="JAINUF010000006">
    <property type="protein sequence ID" value="KAJ8357421.1"/>
    <property type="molecule type" value="Genomic_DNA"/>
</dbReference>
<comment type="caution">
    <text evidence="2">The sequence shown here is derived from an EMBL/GenBank/DDBJ whole genome shotgun (WGS) entry which is preliminary data.</text>
</comment>
<protein>
    <submittedName>
        <fullName evidence="2">Uncharacterized protein</fullName>
    </submittedName>
</protein>
<sequence>MPVKWGIRRLGMSTARLDESSSGQVLEPACDRADYVGLSTVKLSLYLFLRPTAAPSHTPDTALHYLALRIICARVTRREALRRPCRHFECSSCRRPTNSPRERERLSGRGLPVTPVDPKRSGHPGCRSVLRTPLSVDWPPLSAFSDRQLQSCVHLRVWAAIGFRKQNPVQRAGRKFRPPLP</sequence>
<proteinExistence type="predicted"/>
<dbReference type="AlphaFoldDB" id="A0A9Q1FFM5"/>
<reference evidence="2" key="1">
    <citation type="journal article" date="2023" name="Science">
        <title>Genome structures resolve the early diversification of teleost fishes.</title>
        <authorList>
            <person name="Parey E."/>
            <person name="Louis A."/>
            <person name="Montfort J."/>
            <person name="Bouchez O."/>
            <person name="Roques C."/>
            <person name="Iampietro C."/>
            <person name="Lluch J."/>
            <person name="Castinel A."/>
            <person name="Donnadieu C."/>
            <person name="Desvignes T."/>
            <person name="Floi Bucao C."/>
            <person name="Jouanno E."/>
            <person name="Wen M."/>
            <person name="Mejri S."/>
            <person name="Dirks R."/>
            <person name="Jansen H."/>
            <person name="Henkel C."/>
            <person name="Chen W.J."/>
            <person name="Zahm M."/>
            <person name="Cabau C."/>
            <person name="Klopp C."/>
            <person name="Thompson A.W."/>
            <person name="Robinson-Rechavi M."/>
            <person name="Braasch I."/>
            <person name="Lecointre G."/>
            <person name="Bobe J."/>
            <person name="Postlethwait J.H."/>
            <person name="Berthelot C."/>
            <person name="Roest Crollius H."/>
            <person name="Guiguen Y."/>
        </authorList>
    </citation>
    <scope>NUCLEOTIDE SEQUENCE</scope>
    <source>
        <strain evidence="2">WJC10195</strain>
    </source>
</reference>
<accession>A0A9Q1FFM5</accession>
<evidence type="ECO:0000256" key="1">
    <source>
        <dbReference type="SAM" id="MobiDB-lite"/>
    </source>
</evidence>